<dbReference type="SMART" id="SM00336">
    <property type="entry name" value="BBOX"/>
    <property type="match status" value="2"/>
</dbReference>
<comment type="subcellular location">
    <subcellularLocation>
        <location evidence="1 9">Nucleus</location>
    </subcellularLocation>
</comment>
<proteinExistence type="inferred from homology"/>
<feature type="domain" description="B box-type" evidence="11">
    <location>
        <begin position="27"/>
        <end position="74"/>
    </location>
</feature>
<dbReference type="GO" id="GO:0008270">
    <property type="term" value="F:zinc ion binding"/>
    <property type="evidence" value="ECO:0007669"/>
    <property type="project" value="UniProtKB-KW"/>
</dbReference>
<comment type="caution">
    <text evidence="13">The sequence shown here is derived from an EMBL/GenBank/DDBJ whole genome shotgun (WGS) entry which is preliminary data.</text>
</comment>
<evidence type="ECO:0000256" key="8">
    <source>
        <dbReference type="PROSITE-ProRule" id="PRU00024"/>
    </source>
</evidence>
<evidence type="ECO:0000259" key="12">
    <source>
        <dbReference type="PROSITE" id="PS51017"/>
    </source>
</evidence>
<evidence type="ECO:0000256" key="3">
    <source>
        <dbReference type="ARBA" id="ARBA00022723"/>
    </source>
</evidence>
<feature type="domain" description="B box-type" evidence="11">
    <location>
        <begin position="70"/>
        <end position="116"/>
    </location>
</feature>
<dbReference type="PROSITE" id="PS50119">
    <property type="entry name" value="ZF_BBOX"/>
    <property type="match status" value="2"/>
</dbReference>
<keyword evidence="5 8" id="KW-0863">Zinc-finger</keyword>
<gene>
    <name evidence="13" type="ORF">TEA_029231</name>
</gene>
<name>A0A4S4E970_CAMSN</name>
<evidence type="ECO:0000256" key="1">
    <source>
        <dbReference type="ARBA" id="ARBA00004123"/>
    </source>
</evidence>
<dbReference type="EMBL" id="SDRB02006394">
    <property type="protein sequence ID" value="THG12658.1"/>
    <property type="molecule type" value="Genomic_DNA"/>
</dbReference>
<dbReference type="GO" id="GO:0006355">
    <property type="term" value="P:regulation of DNA-templated transcription"/>
    <property type="evidence" value="ECO:0007669"/>
    <property type="project" value="UniProtKB-ARBA"/>
</dbReference>
<evidence type="ECO:0000256" key="6">
    <source>
        <dbReference type="ARBA" id="ARBA00022833"/>
    </source>
</evidence>
<keyword evidence="14" id="KW-1185">Reference proteome</keyword>
<evidence type="ECO:0000313" key="13">
    <source>
        <dbReference type="EMBL" id="THG12658.1"/>
    </source>
</evidence>
<dbReference type="InterPro" id="IPR000315">
    <property type="entry name" value="Znf_B-box"/>
</dbReference>
<dbReference type="GO" id="GO:0005634">
    <property type="term" value="C:nucleus"/>
    <property type="evidence" value="ECO:0007669"/>
    <property type="project" value="UniProtKB-SubCell"/>
</dbReference>
<evidence type="ECO:0000256" key="10">
    <source>
        <dbReference type="SAM" id="MobiDB-lite"/>
    </source>
</evidence>
<evidence type="ECO:0000256" key="9">
    <source>
        <dbReference type="PROSITE-ProRule" id="PRU00357"/>
    </source>
</evidence>
<evidence type="ECO:0000259" key="11">
    <source>
        <dbReference type="PROSITE" id="PS50119"/>
    </source>
</evidence>
<evidence type="ECO:0000256" key="5">
    <source>
        <dbReference type="ARBA" id="ARBA00022771"/>
    </source>
</evidence>
<dbReference type="SMR" id="A0A4S4E970"/>
<keyword evidence="7 9" id="KW-0539">Nucleus</keyword>
<evidence type="ECO:0000256" key="7">
    <source>
        <dbReference type="ARBA" id="ARBA00023242"/>
    </source>
</evidence>
<dbReference type="InterPro" id="IPR049808">
    <property type="entry name" value="CONSTANS-like_Bbox1"/>
</dbReference>
<dbReference type="Proteomes" id="UP000306102">
    <property type="component" value="Unassembled WGS sequence"/>
</dbReference>
<evidence type="ECO:0000256" key="4">
    <source>
        <dbReference type="ARBA" id="ARBA00022737"/>
    </source>
</evidence>
<dbReference type="Pfam" id="PF00643">
    <property type="entry name" value="zf-B_box"/>
    <property type="match status" value="1"/>
</dbReference>
<dbReference type="AlphaFoldDB" id="A0A4S4E970"/>
<keyword evidence="6" id="KW-0862">Zinc</keyword>
<dbReference type="Pfam" id="PF06203">
    <property type="entry name" value="CCT"/>
    <property type="match status" value="1"/>
</dbReference>
<protein>
    <submittedName>
        <fullName evidence="13">Uncharacterized protein</fullName>
    </submittedName>
</protein>
<evidence type="ECO:0000256" key="2">
    <source>
        <dbReference type="ARBA" id="ARBA00010024"/>
    </source>
</evidence>
<dbReference type="PANTHER" id="PTHR31717:SF58">
    <property type="entry name" value="ZINC FINGER PROTEIN CONSTANS-LIKE 13"/>
    <property type="match status" value="1"/>
</dbReference>
<feature type="region of interest" description="Disordered" evidence="10">
    <location>
        <begin position="1"/>
        <end position="24"/>
    </location>
</feature>
<sequence>MADASATPLHVKQDNEEEEQDQEKSKTQKRICDFCGESKALLYCRADSAKLCFSCDQQVHSTNQLFTKHTRSLLCDSCDSTPASILCSSENLVLCQNCDWEIHSKSLSSIHQRRPLEGFHGCPSVNELLSVLGFEDSSKKDLFCDDDLVDGCGGFGKEGLGDDGFSDLLVWETPCIVSIDDLIVSNSSQHCFQAMGVPPLPKNRKAACGKYNEEILRQLRKMAKSESNFDDYGHGDDIEPLMQFQSPVPEQDLQPGNMYAGFEHGTDLSTVPHYEASALWCSDNVELANQGLRPSKLQASYIEESCLVPEKDSDIGGSASHANCGHEVESQHHVTEALHVLPKVTIRELTSQERDFAISRYKEKKKTRRYDKHVRYESRRIRAEKRTRIKGRFAKIEH</sequence>
<keyword evidence="4" id="KW-0677">Repeat</keyword>
<feature type="domain" description="CCT" evidence="12">
    <location>
        <begin position="354"/>
        <end position="396"/>
    </location>
</feature>
<evidence type="ECO:0000313" key="14">
    <source>
        <dbReference type="Proteomes" id="UP000306102"/>
    </source>
</evidence>
<organism evidence="13 14">
    <name type="scientific">Camellia sinensis var. sinensis</name>
    <name type="common">China tea</name>
    <dbReference type="NCBI Taxonomy" id="542762"/>
    <lineage>
        <taxon>Eukaryota</taxon>
        <taxon>Viridiplantae</taxon>
        <taxon>Streptophyta</taxon>
        <taxon>Embryophyta</taxon>
        <taxon>Tracheophyta</taxon>
        <taxon>Spermatophyta</taxon>
        <taxon>Magnoliopsida</taxon>
        <taxon>eudicotyledons</taxon>
        <taxon>Gunneridae</taxon>
        <taxon>Pentapetalae</taxon>
        <taxon>asterids</taxon>
        <taxon>Ericales</taxon>
        <taxon>Theaceae</taxon>
        <taxon>Camellia</taxon>
    </lineage>
</organism>
<dbReference type="PANTHER" id="PTHR31717">
    <property type="entry name" value="ZINC FINGER PROTEIN CONSTANS-LIKE 10"/>
    <property type="match status" value="1"/>
</dbReference>
<reference evidence="13 14" key="1">
    <citation type="journal article" date="2018" name="Proc. Natl. Acad. Sci. U.S.A.">
        <title>Draft genome sequence of Camellia sinensis var. sinensis provides insights into the evolution of the tea genome and tea quality.</title>
        <authorList>
            <person name="Wei C."/>
            <person name="Yang H."/>
            <person name="Wang S."/>
            <person name="Zhao J."/>
            <person name="Liu C."/>
            <person name="Gao L."/>
            <person name="Xia E."/>
            <person name="Lu Y."/>
            <person name="Tai Y."/>
            <person name="She G."/>
            <person name="Sun J."/>
            <person name="Cao H."/>
            <person name="Tong W."/>
            <person name="Gao Q."/>
            <person name="Li Y."/>
            <person name="Deng W."/>
            <person name="Jiang X."/>
            <person name="Wang W."/>
            <person name="Chen Q."/>
            <person name="Zhang S."/>
            <person name="Li H."/>
            <person name="Wu J."/>
            <person name="Wang P."/>
            <person name="Li P."/>
            <person name="Shi C."/>
            <person name="Zheng F."/>
            <person name="Jian J."/>
            <person name="Huang B."/>
            <person name="Shan D."/>
            <person name="Shi M."/>
            <person name="Fang C."/>
            <person name="Yue Y."/>
            <person name="Li F."/>
            <person name="Li D."/>
            <person name="Wei S."/>
            <person name="Han B."/>
            <person name="Jiang C."/>
            <person name="Yin Y."/>
            <person name="Xia T."/>
            <person name="Zhang Z."/>
            <person name="Bennetzen J.L."/>
            <person name="Zhao S."/>
            <person name="Wan X."/>
        </authorList>
    </citation>
    <scope>NUCLEOTIDE SEQUENCE [LARGE SCALE GENOMIC DNA]</scope>
    <source>
        <strain evidence="14">cv. Shuchazao</strain>
        <tissue evidence="13">Leaf</tissue>
    </source>
</reference>
<comment type="similarity">
    <text evidence="2">Belongs to the CONSTANS family.</text>
</comment>
<dbReference type="PROSITE" id="PS51017">
    <property type="entry name" value="CCT"/>
    <property type="match status" value="1"/>
</dbReference>
<dbReference type="InterPro" id="IPR010402">
    <property type="entry name" value="CCT_domain"/>
</dbReference>
<dbReference type="CDD" id="cd19821">
    <property type="entry name" value="Bbox1_BBX-like"/>
    <property type="match status" value="2"/>
</dbReference>
<keyword evidence="3" id="KW-0479">Metal-binding</keyword>
<accession>A0A4S4E970</accession>